<sequence length="532" mass="60529">MNHDNAALIPGNRGMDPFSIISGIQLCWQAGEFFMKSYESWKKADKEVSEQCVIIEYVWVKTKLQIEVMNDILPLDSKHRRHVEDSARVLSGKLLEAVHAIDDVIQRKPGVQQVTIKKPKYLLLKDTIDKAVKDLEDWQRRFDPSWFLILRMTEDKDGSVKPKLNDAATKVKELPGAPKEKNAFDLAKGLLDVTSQSDGDKGIFLPEKKFDRRLIPYSTAMLARDPQLTTKWRIIDSIQCDEQADRDELTKSIRLLASKLKRADPRTFGLLECQGVMKVSGTKPAFDFILKTPKGRNTFRSLRGALLSQSLPSLSQRISIAKELTKSISYMHTFDFVHKNIRPETILLFDDMEAKRDLTFLVGFEGFRSVDGATAQRGDAELHRDLYRHPSRQGDSPAQRYGMEHDIYSLGVCLLEIGLWDSFVDYKNPQEPQAGPSYGRFLDWLARQNLETSYNKSFYLKDYFEEQAKTSLPQSAGDRYSDIVVKCLTCLDGKDSDETSEISETDAKDPSNIAAGVKFIQDILLRVDELVI</sequence>
<dbReference type="Proteomes" id="UP001153332">
    <property type="component" value="Unassembled WGS sequence"/>
</dbReference>
<organism evidence="1 2">
    <name type="scientific">Lasiodiplodia mahajangana</name>
    <dbReference type="NCBI Taxonomy" id="1108764"/>
    <lineage>
        <taxon>Eukaryota</taxon>
        <taxon>Fungi</taxon>
        <taxon>Dikarya</taxon>
        <taxon>Ascomycota</taxon>
        <taxon>Pezizomycotina</taxon>
        <taxon>Dothideomycetes</taxon>
        <taxon>Dothideomycetes incertae sedis</taxon>
        <taxon>Botryosphaeriales</taxon>
        <taxon>Botryosphaeriaceae</taxon>
        <taxon>Lasiodiplodia</taxon>
    </lineage>
</organism>
<keyword evidence="2" id="KW-1185">Reference proteome</keyword>
<reference evidence="1" key="1">
    <citation type="submission" date="2022-12" db="EMBL/GenBank/DDBJ databases">
        <title>Genome Sequence of Lasiodiplodia mahajangana.</title>
        <authorList>
            <person name="Buettner E."/>
        </authorList>
    </citation>
    <scope>NUCLEOTIDE SEQUENCE</scope>
    <source>
        <strain evidence="1">VT137</strain>
    </source>
</reference>
<evidence type="ECO:0000313" key="2">
    <source>
        <dbReference type="Proteomes" id="UP001153332"/>
    </source>
</evidence>
<dbReference type="EMBL" id="JAPUUL010001500">
    <property type="protein sequence ID" value="KAJ8127243.1"/>
    <property type="molecule type" value="Genomic_DNA"/>
</dbReference>
<comment type="caution">
    <text evidence="1">The sequence shown here is derived from an EMBL/GenBank/DDBJ whole genome shotgun (WGS) entry which is preliminary data.</text>
</comment>
<proteinExistence type="predicted"/>
<name>A0ACC2JJ45_9PEZI</name>
<protein>
    <submittedName>
        <fullName evidence="1">Uncharacterized protein</fullName>
    </submittedName>
</protein>
<evidence type="ECO:0000313" key="1">
    <source>
        <dbReference type="EMBL" id="KAJ8127243.1"/>
    </source>
</evidence>
<gene>
    <name evidence="1" type="ORF">O1611_g6394</name>
</gene>
<accession>A0ACC2JJ45</accession>